<organism evidence="8 9">
    <name type="scientific">Tuber aestivum</name>
    <name type="common">summer truffle</name>
    <dbReference type="NCBI Taxonomy" id="59557"/>
    <lineage>
        <taxon>Eukaryota</taxon>
        <taxon>Fungi</taxon>
        <taxon>Dikarya</taxon>
        <taxon>Ascomycota</taxon>
        <taxon>Pezizomycotina</taxon>
        <taxon>Pezizomycetes</taxon>
        <taxon>Pezizales</taxon>
        <taxon>Tuberaceae</taxon>
        <taxon>Tuber</taxon>
    </lineage>
</organism>
<feature type="compositionally biased region" description="Polar residues" evidence="6">
    <location>
        <begin position="998"/>
        <end position="1011"/>
    </location>
</feature>
<feature type="compositionally biased region" description="Low complexity" evidence="6">
    <location>
        <begin position="771"/>
        <end position="782"/>
    </location>
</feature>
<evidence type="ECO:0000313" key="9">
    <source>
        <dbReference type="Proteomes" id="UP001412239"/>
    </source>
</evidence>
<evidence type="ECO:0000256" key="1">
    <source>
        <dbReference type="ARBA" id="ARBA00004123"/>
    </source>
</evidence>
<dbReference type="InterPro" id="IPR019437">
    <property type="entry name" value="TPP1/Est3"/>
</dbReference>
<feature type="compositionally biased region" description="Basic and acidic residues" evidence="6">
    <location>
        <begin position="687"/>
        <end position="704"/>
    </location>
</feature>
<dbReference type="AlphaFoldDB" id="A0A292PSP6"/>
<evidence type="ECO:0000256" key="4">
    <source>
        <dbReference type="ARBA" id="ARBA00022895"/>
    </source>
</evidence>
<comment type="subcellular location">
    <subcellularLocation>
        <location evidence="2">Chromosome</location>
        <location evidence="2">Telomere</location>
    </subcellularLocation>
    <subcellularLocation>
        <location evidence="1">Nucleus</location>
    </subcellularLocation>
</comment>
<feature type="compositionally biased region" description="Acidic residues" evidence="6">
    <location>
        <begin position="584"/>
        <end position="595"/>
    </location>
</feature>
<keyword evidence="3" id="KW-0158">Chromosome</keyword>
<feature type="compositionally biased region" description="Basic residues" evidence="6">
    <location>
        <begin position="407"/>
        <end position="429"/>
    </location>
</feature>
<protein>
    <recommendedName>
        <fullName evidence="7">Shelterin complex subunit TPP1/Est3 domain-containing protein</fullName>
    </recommendedName>
</protein>
<feature type="domain" description="Shelterin complex subunit TPP1/Est3" evidence="7">
    <location>
        <begin position="7"/>
        <end position="116"/>
    </location>
</feature>
<dbReference type="GO" id="GO:0000781">
    <property type="term" value="C:chromosome, telomeric region"/>
    <property type="evidence" value="ECO:0007669"/>
    <property type="project" value="UniProtKB-SubCell"/>
</dbReference>
<feature type="compositionally biased region" description="Polar residues" evidence="6">
    <location>
        <begin position="249"/>
        <end position="261"/>
    </location>
</feature>
<gene>
    <name evidence="8" type="ORF">GSTUAT00006101001</name>
</gene>
<feature type="region of interest" description="Disordered" evidence="6">
    <location>
        <begin position="276"/>
        <end position="297"/>
    </location>
</feature>
<reference evidence="8" key="1">
    <citation type="submission" date="2015-10" db="EMBL/GenBank/DDBJ databases">
        <authorList>
            <person name="Regsiter A."/>
            <person name="william w."/>
        </authorList>
    </citation>
    <scope>NUCLEOTIDE SEQUENCE</scope>
    <source>
        <strain evidence="8">Montdore</strain>
    </source>
</reference>
<feature type="region of interest" description="Disordered" evidence="6">
    <location>
        <begin position="126"/>
        <end position="152"/>
    </location>
</feature>
<feature type="compositionally biased region" description="Low complexity" evidence="6">
    <location>
        <begin position="439"/>
        <end position="450"/>
    </location>
</feature>
<feature type="compositionally biased region" description="Basic and acidic residues" evidence="6">
    <location>
        <begin position="1151"/>
        <end position="1168"/>
    </location>
</feature>
<evidence type="ECO:0000256" key="5">
    <source>
        <dbReference type="ARBA" id="ARBA00023242"/>
    </source>
</evidence>
<dbReference type="EMBL" id="LN891069">
    <property type="protein sequence ID" value="CUS09811.1"/>
    <property type="molecule type" value="Genomic_DNA"/>
</dbReference>
<feature type="compositionally biased region" description="Polar residues" evidence="6">
    <location>
        <begin position="279"/>
        <end position="290"/>
    </location>
</feature>
<evidence type="ECO:0000259" key="7">
    <source>
        <dbReference type="Pfam" id="PF10341"/>
    </source>
</evidence>
<keyword evidence="5" id="KW-0539">Nucleus</keyword>
<dbReference type="GO" id="GO:0042162">
    <property type="term" value="F:telomeric DNA binding"/>
    <property type="evidence" value="ECO:0007669"/>
    <property type="project" value="InterPro"/>
</dbReference>
<evidence type="ECO:0000313" key="8">
    <source>
        <dbReference type="EMBL" id="CUS09811.1"/>
    </source>
</evidence>
<dbReference type="Proteomes" id="UP001412239">
    <property type="component" value="Unassembled WGS sequence"/>
</dbReference>
<feature type="compositionally biased region" description="Polar residues" evidence="6">
    <location>
        <begin position="705"/>
        <end position="720"/>
    </location>
</feature>
<evidence type="ECO:0000256" key="2">
    <source>
        <dbReference type="ARBA" id="ARBA00004574"/>
    </source>
</evidence>
<dbReference type="Pfam" id="PF10341">
    <property type="entry name" value="TPP1"/>
    <property type="match status" value="1"/>
</dbReference>
<feature type="compositionally biased region" description="Polar residues" evidence="6">
    <location>
        <begin position="654"/>
        <end position="666"/>
    </location>
</feature>
<feature type="region of interest" description="Disordered" evidence="6">
    <location>
        <begin position="968"/>
        <end position="1031"/>
    </location>
</feature>
<feature type="compositionally biased region" description="Polar residues" evidence="6">
    <location>
        <begin position="915"/>
        <end position="926"/>
    </location>
</feature>
<accession>A0A292PSP6</accession>
<name>A0A292PSP6_9PEZI</name>
<feature type="compositionally biased region" description="Acidic residues" evidence="6">
    <location>
        <begin position="237"/>
        <end position="247"/>
    </location>
</feature>
<feature type="region of interest" description="Disordered" evidence="6">
    <location>
        <begin position="899"/>
        <end position="926"/>
    </location>
</feature>
<feature type="compositionally biased region" description="Basic and acidic residues" evidence="6">
    <location>
        <begin position="1114"/>
        <end position="1128"/>
    </location>
</feature>
<feature type="region of interest" description="Disordered" evidence="6">
    <location>
        <begin position="1086"/>
        <end position="1185"/>
    </location>
</feature>
<feature type="compositionally biased region" description="Basic residues" evidence="6">
    <location>
        <begin position="570"/>
        <end position="579"/>
    </location>
</feature>
<feature type="compositionally biased region" description="Basic and acidic residues" evidence="6">
    <location>
        <begin position="742"/>
        <end position="760"/>
    </location>
</feature>
<feature type="compositionally biased region" description="Low complexity" evidence="6">
    <location>
        <begin position="1169"/>
        <end position="1182"/>
    </location>
</feature>
<feature type="region of interest" description="Disordered" evidence="6">
    <location>
        <begin position="363"/>
        <end position="622"/>
    </location>
</feature>
<keyword evidence="4" id="KW-0779">Telomere</keyword>
<feature type="region of interest" description="Disordered" evidence="6">
    <location>
        <begin position="1054"/>
        <end position="1073"/>
    </location>
</feature>
<keyword evidence="9" id="KW-1185">Reference proteome</keyword>
<proteinExistence type="predicted"/>
<evidence type="ECO:0000256" key="6">
    <source>
        <dbReference type="SAM" id="MobiDB-lite"/>
    </source>
</evidence>
<dbReference type="GO" id="GO:0007004">
    <property type="term" value="P:telomere maintenance via telomerase"/>
    <property type="evidence" value="ECO:0007669"/>
    <property type="project" value="InterPro"/>
</dbReference>
<sequence>MSDLIRTPWLAGSVHKSLAAWLTKKRSVQPPREYSISPDGDLLLQGTKKGVLQLTRFLTYEDPLTAQLSDKYHFIGCEFSPTCRSQFEAEHGKDLLNIRGALIQLQKYEIRFVGSDGSLSEKGITFGEQSGTRGARASGTHGSSARPSKDHSRQIPVPVFVVQGFALLASEGESIWGAPKAVEANSGLATLLAELPTRGRIPVASGGGGREKELRQPVQRVSGTATGGREVAGGRDDENDDDEDEDSQPFATQAPNRFSSTFDDFDFGTRSQFRARAPTGSQLSGDSLPSSLRVPWKNSRPLKRKEVSFEVQLEKPAIQPKVRPTAKLQESHNSGIFGHNSLNGSLVLHPGWQGMVGVTKEDSTVPEDQEMELEKETAWYPPQPEVENPRSSRAYNMPKNQSTPGKHQPHRILPRKHTARKTCVTRKKRSPDPVESEGVESSVSWPSSPEYQDPRFTGRDITGTPPHNSMMFPVLNLGSSATQAPGRRGGDSVKTRVGSGDSPALPKNGGSRRLASDKNSNKRGKASGSQALGKDDSPSFSPGPTKRVTRGANGISKRLLPDPTNSVFQRPRRRPRLKKPSYDSADDLEDSEEVGCSDQSSGSRAREFSVEPPVPVIDPHGRTRVAKYGILGAQQVELWDRDRRLAKRSDARSDSVSGDNSFSDTSIPDLDNLEDLGTFKSNSESGTEERFSKSINNHCREEGLRSTSCDVPPSLESNPLQPLLLSDRDGNTVGGKPACRGLKGDSESFKRLLETGHDEELGMSGDENDVPQQQSLPPSQISFAMTSSTTKREAGQKEVVPSRELPAHPTNPSFDQKPDKGKHLLRLEEEGVLRNGSGSAAGKQVSLDAEVCNLQFNQPKRDLKEMCYLSPIPAATVQVKETSYRGEGLSFSARERAVYTNDDSDQEGIPGTGDPPSTVQVPDSSQDQLLRENQAYRGNLEVQVPASSDGVRMRKGGTPAALSKFVERVPSSSDEIHGSKEADIPKTLEKHKKALTDSPVSTQSTKRTASPFTPAPKKDKVPKAALSTSVPPALSVELTNLESLPTLRTKAASIIDISSDEEVPTPTPPKPVNLREYLRANRAIRDGMAVNKEQPKPEMYAGIRSRSLHIPGQEGKREAEKQSEDERRKKYFGTNQARPWNNPWKPVGELARLERDRLEKEAKLEEGSSSKPSAKPKGALSAEDWFRDPDTPVKVFLRKLKELKQVKSDAAGVGAIETQADE</sequence>
<feature type="region of interest" description="Disordered" evidence="6">
    <location>
        <begin position="199"/>
        <end position="262"/>
    </location>
</feature>
<feature type="compositionally biased region" description="Polar residues" evidence="6">
    <location>
        <begin position="389"/>
        <end position="405"/>
    </location>
</feature>
<dbReference type="GO" id="GO:0005697">
    <property type="term" value="C:telomerase holoenzyme complex"/>
    <property type="evidence" value="ECO:0007669"/>
    <property type="project" value="InterPro"/>
</dbReference>
<feature type="compositionally biased region" description="Basic and acidic residues" evidence="6">
    <location>
        <begin position="974"/>
        <end position="988"/>
    </location>
</feature>
<evidence type="ECO:0000256" key="3">
    <source>
        <dbReference type="ARBA" id="ARBA00022454"/>
    </source>
</evidence>
<feature type="region of interest" description="Disordered" evidence="6">
    <location>
        <begin position="646"/>
        <end position="820"/>
    </location>
</feature>